<dbReference type="AlphaFoldDB" id="A0A194Q9S3"/>
<evidence type="ECO:0000313" key="2">
    <source>
        <dbReference type="EMBL" id="KPJ02263.1"/>
    </source>
</evidence>
<evidence type="ECO:0000256" key="1">
    <source>
        <dbReference type="SAM" id="Coils"/>
    </source>
</evidence>
<proteinExistence type="predicted"/>
<keyword evidence="1" id="KW-0175">Coiled coil</keyword>
<sequence length="293" mass="33363">MTNSETWHLCLLLLQIPETDLDVRPGRERFFPEPNRDHFGNHRSWKVVKLTMALKVLHQNVPRLPRGHSVRFSSDELPRYKSLVSNVRKSDTIPVYWIPQIRVVHTAVGFQALIQVPPVLMPVTTNLLHNGSGLTNRALKNANQRLEKEKFSIISEMEHLKRHLEREEAHHVQHARNAVAQAIQGVTKMPTEQLFTPCSVTELPNIVSRNVAKNAPSKIADNKLAAARLMRDIADLRQRVAQVEARLANELKRKRQAENDIIRLRKELSSTKSSVAALRIAPQPARKTCSKFA</sequence>
<protein>
    <submittedName>
        <fullName evidence="2">Uncharacterized protein</fullName>
    </submittedName>
</protein>
<organism evidence="2 3">
    <name type="scientific">Papilio xuthus</name>
    <name type="common">Asian swallowtail butterfly</name>
    <dbReference type="NCBI Taxonomy" id="66420"/>
    <lineage>
        <taxon>Eukaryota</taxon>
        <taxon>Metazoa</taxon>
        <taxon>Ecdysozoa</taxon>
        <taxon>Arthropoda</taxon>
        <taxon>Hexapoda</taxon>
        <taxon>Insecta</taxon>
        <taxon>Pterygota</taxon>
        <taxon>Neoptera</taxon>
        <taxon>Endopterygota</taxon>
        <taxon>Lepidoptera</taxon>
        <taxon>Glossata</taxon>
        <taxon>Ditrysia</taxon>
        <taxon>Papilionoidea</taxon>
        <taxon>Papilionidae</taxon>
        <taxon>Papilioninae</taxon>
        <taxon>Papilio</taxon>
    </lineage>
</organism>
<name>A0A194Q9S3_PAPXU</name>
<gene>
    <name evidence="2" type="ORF">RR46_08060</name>
</gene>
<dbReference type="EMBL" id="KQ459249">
    <property type="protein sequence ID" value="KPJ02263.1"/>
    <property type="molecule type" value="Genomic_DNA"/>
</dbReference>
<keyword evidence="3" id="KW-1185">Reference proteome</keyword>
<reference evidence="2 3" key="1">
    <citation type="journal article" date="2015" name="Nat. Commun.">
        <title>Outbred genome sequencing and CRISPR/Cas9 gene editing in butterflies.</title>
        <authorList>
            <person name="Li X."/>
            <person name="Fan D."/>
            <person name="Zhang W."/>
            <person name="Liu G."/>
            <person name="Zhang L."/>
            <person name="Zhao L."/>
            <person name="Fang X."/>
            <person name="Chen L."/>
            <person name="Dong Y."/>
            <person name="Chen Y."/>
            <person name="Ding Y."/>
            <person name="Zhao R."/>
            <person name="Feng M."/>
            <person name="Zhu Y."/>
            <person name="Feng Y."/>
            <person name="Jiang X."/>
            <person name="Zhu D."/>
            <person name="Xiang H."/>
            <person name="Feng X."/>
            <person name="Li S."/>
            <person name="Wang J."/>
            <person name="Zhang G."/>
            <person name="Kronforst M.R."/>
            <person name="Wang W."/>
        </authorList>
    </citation>
    <scope>NUCLEOTIDE SEQUENCE [LARGE SCALE GENOMIC DNA]</scope>
    <source>
        <strain evidence="2">Ya'a_city_454_Px</strain>
        <tissue evidence="2">Whole body</tissue>
    </source>
</reference>
<feature type="coiled-coil region" evidence="1">
    <location>
        <begin position="219"/>
        <end position="274"/>
    </location>
</feature>
<evidence type="ECO:0000313" key="3">
    <source>
        <dbReference type="Proteomes" id="UP000053268"/>
    </source>
</evidence>
<dbReference type="Proteomes" id="UP000053268">
    <property type="component" value="Unassembled WGS sequence"/>
</dbReference>
<accession>A0A194Q9S3</accession>